<protein>
    <submittedName>
        <fullName evidence="4">Putative vacuolar assembly sorting protein vps8</fullName>
    </submittedName>
</protein>
<name>A0A0B1P5R4_UNCNE</name>
<proteinExistence type="predicted"/>
<feature type="compositionally biased region" description="Basic and acidic residues" evidence="1">
    <location>
        <begin position="1550"/>
        <end position="1563"/>
    </location>
</feature>
<dbReference type="PROSITE" id="PS00678">
    <property type="entry name" value="WD_REPEATS_1"/>
    <property type="match status" value="1"/>
</dbReference>
<dbReference type="OMA" id="NQLFFHQ"/>
<dbReference type="Pfam" id="PF25066">
    <property type="entry name" value="TPR_VPS8_2"/>
    <property type="match status" value="1"/>
</dbReference>
<feature type="domain" description="Vacuolar protein sorting-associated protein 8 central" evidence="2">
    <location>
        <begin position="725"/>
        <end position="922"/>
    </location>
</feature>
<gene>
    <name evidence="4" type="ORF">EV44_g5769</name>
</gene>
<dbReference type="EMBL" id="JNVN01001899">
    <property type="protein sequence ID" value="KHJ32670.1"/>
    <property type="molecule type" value="Genomic_DNA"/>
</dbReference>
<keyword evidence="5" id="KW-1185">Reference proteome</keyword>
<evidence type="ECO:0000313" key="5">
    <source>
        <dbReference type="Proteomes" id="UP000030854"/>
    </source>
</evidence>
<organism evidence="4 5">
    <name type="scientific">Uncinula necator</name>
    <name type="common">Grape powdery mildew</name>
    <dbReference type="NCBI Taxonomy" id="52586"/>
    <lineage>
        <taxon>Eukaryota</taxon>
        <taxon>Fungi</taxon>
        <taxon>Dikarya</taxon>
        <taxon>Ascomycota</taxon>
        <taxon>Pezizomycotina</taxon>
        <taxon>Leotiomycetes</taxon>
        <taxon>Erysiphales</taxon>
        <taxon>Erysiphaceae</taxon>
        <taxon>Erysiphe</taxon>
    </lineage>
</organism>
<dbReference type="GO" id="GO:0034058">
    <property type="term" value="P:endosomal vesicle fusion"/>
    <property type="evidence" value="ECO:0007669"/>
    <property type="project" value="TreeGrafter"/>
</dbReference>
<dbReference type="Pfam" id="PF23410">
    <property type="entry name" value="Beta-prop_VPS8"/>
    <property type="match status" value="1"/>
</dbReference>
<feature type="compositionally biased region" description="Polar residues" evidence="1">
    <location>
        <begin position="15"/>
        <end position="24"/>
    </location>
</feature>
<feature type="domain" description="VPS8-like TPR-like repeats" evidence="3">
    <location>
        <begin position="1262"/>
        <end position="1439"/>
    </location>
</feature>
<feature type="region of interest" description="Disordered" evidence="1">
    <location>
        <begin position="1539"/>
        <end position="1568"/>
    </location>
</feature>
<feature type="region of interest" description="Disordered" evidence="1">
    <location>
        <begin position="100"/>
        <end position="137"/>
    </location>
</feature>
<dbReference type="PANTHER" id="PTHR12616:SF8">
    <property type="entry name" value="VACUOLAR PROTEIN SORTING-ASSOCIATED PROTEIN 8 HOMOLOG"/>
    <property type="match status" value="1"/>
</dbReference>
<dbReference type="InterPro" id="IPR045111">
    <property type="entry name" value="Vps41/Vps8"/>
</dbReference>
<dbReference type="STRING" id="52586.A0A0B1P5R4"/>
<feature type="region of interest" description="Disordered" evidence="1">
    <location>
        <begin position="1"/>
        <end position="33"/>
    </location>
</feature>
<feature type="region of interest" description="Disordered" evidence="1">
    <location>
        <begin position="1490"/>
        <end position="1510"/>
    </location>
</feature>
<dbReference type="Proteomes" id="UP000030854">
    <property type="component" value="Unassembled WGS sequence"/>
</dbReference>
<reference evidence="4 5" key="1">
    <citation type="journal article" date="2014" name="BMC Genomics">
        <title>Adaptive genomic structural variation in the grape powdery mildew pathogen, Erysiphe necator.</title>
        <authorList>
            <person name="Jones L."/>
            <person name="Riaz S."/>
            <person name="Morales-Cruz A."/>
            <person name="Amrine K.C."/>
            <person name="McGuire B."/>
            <person name="Gubler W.D."/>
            <person name="Walker M.A."/>
            <person name="Cantu D."/>
        </authorList>
    </citation>
    <scope>NUCLEOTIDE SEQUENCE [LARGE SCALE GENOMIC DNA]</scope>
    <source>
        <strain evidence="5">c</strain>
    </source>
</reference>
<dbReference type="InterPro" id="IPR036322">
    <property type="entry name" value="WD40_repeat_dom_sf"/>
</dbReference>
<feature type="compositionally biased region" description="Polar residues" evidence="1">
    <location>
        <begin position="107"/>
        <end position="128"/>
    </location>
</feature>
<dbReference type="Pfam" id="PF12816">
    <property type="entry name" value="TPR_Vps8"/>
    <property type="match status" value="1"/>
</dbReference>
<dbReference type="HOGENOM" id="CLU_000917_0_0_1"/>
<dbReference type="InterPro" id="IPR059070">
    <property type="entry name" value="TPR_VPS8_2"/>
</dbReference>
<evidence type="ECO:0000256" key="1">
    <source>
        <dbReference type="SAM" id="MobiDB-lite"/>
    </source>
</evidence>
<sequence length="1620" mass="184078">MSFTSADNDIDSMGESRNNSNHAESTTEEFRVADKLSSSVGECIANSISQDRESLGKQSHPGRYDLDHQNFMENWHDRLESNTNLDDISIRIHSPVDSFLSIPDDSPSVQGSTRSSLTGSVNIPSVTSRPDLESSPLSSFRPFDRRFQSRLSSPNLSAFRVSYPTNFNSQSLGTSISSKSSHSAIDHDSSFPPWEVIRWTKLRKINGQAFSEVGKRNFGTPTCISVFTTVAIGTSKGIILNFDYHQNLKSIFGPGTKGKILAVEAGPLTSIAVSADHQVIAGGHANGSIFIWEVARTASPFLHIPSLDPSQIQQSQDGHLLNFAVRNLGFLGTRHTALVSADDHGMAFSHLASRGLGSFGRTVKSTRILGRYPNNKSLATGKPRNPSTILAFSPLPLGNFELSSHSMGLTAMLTPYLLVIVSTTPVAQTQFKTGKPKCLDTYTPLSGCLAWFPAVKLKLPDPKTGRENSNNKLVYCWSNMLTILDLEEFQYLDNRPTLSFSVRSQWSAEEAIVAVQWLSRSVLTVLTVTQRLIILEDESMRVIDTFDLLNKHIYHQSTSPEKLKIFIEQQSGGNSTMPVVIADAYHMSFKAYKSRIFLLGFNHVLIGTLSNWTDRLIATMKSGDYIGAIQLATCYYTGDTDNLIIGLPDDSSSRHSLLQGKILEIMKASLNFAFRKDHQHDHEESNEKLKYLAEACLEACLTIDDREFLFDEVYEWYENRGSRGIFLKALETQILEKRITVIPTAIVKNLVIDFVIQGLDTRLEDIICHIDPLSLDIDQITTLCKQHSLYDALIYVWNRALHDYITPLIEILSLLIKSSENNDYRIGDPSASQASKIFPYLSFTFTGRIYPTGELLSEQDALLAKADLYWFLFSGKTVNWPKISGNPFLTQPSQEQEPTFPYLRMILRFDAPSFLGVMNEAFEDTFLNDSVEQAMRDNISHVIMPKDQTFGTSINRQYIITILLEVLSPSDFETEQMIYLDMFIARNLPKFPQYLLLPSSILHKVLIGLCKYPFPEIADDAQLSVEYLLSVYHPSDMPQLLPLFHQVGFYRVLKIIYKSEKQYAKLLEIYFEDPIDRYSVFICLYDCLRPQAGLKKRQIIEIYDVILNHAIELLQIDTVKTAQLLDQYASELHEKILDALSHNLQLKYIYLRTIYEHESRNQEQSGILQRFLGTYIQLMCKFDPSKVASFVENFQISDLNLDEVLPYMEESGVIEAVIILMTKDGQFKQAMSRLIRHFKKLEGAIFCIISSSTEEVRLINENKSVKDLLEALQKFTDIGIWLCDRHSLHKRRYHMSSPSQSKAVSKSKLLIEETFWLDLIDVLVQIAQNISTRLNEASNNWENQRDFVITKLRAPVQCIFSRLLFVTSSSISSDTRLSFPRILRAFITRAASFSPRSSDLRAVLTSIFSAYTYEEKILQLMNRLLEKDLFADVQAANVSRQRGWRPRSYTCEGCGLRVWGPGIQDDVYFKWEERESMNIKRRKERSSALVSDFTERGKGPAHPRYIPSGIETNKEDYDQQIDERLLMENSVVKATVEIDQEAEIEDSDDEGKKERYNHEENGKKPFNKYQGRDIGPLVVLACRHIYHQSCLEKIQGQDNDSTTTALYLEEREFKCPVDRL</sequence>
<dbReference type="GO" id="GO:0006623">
    <property type="term" value="P:protein targeting to vacuole"/>
    <property type="evidence" value="ECO:0007669"/>
    <property type="project" value="InterPro"/>
</dbReference>
<comment type="caution">
    <text evidence="4">The sequence shown here is derived from an EMBL/GenBank/DDBJ whole genome shotgun (WGS) entry which is preliminary data.</text>
</comment>
<dbReference type="PANTHER" id="PTHR12616">
    <property type="entry name" value="VACUOLAR PROTEIN SORTING VPS41"/>
    <property type="match status" value="1"/>
</dbReference>
<dbReference type="InterPro" id="IPR025941">
    <property type="entry name" value="Vps8_central_dom"/>
</dbReference>
<evidence type="ECO:0000259" key="2">
    <source>
        <dbReference type="Pfam" id="PF12816"/>
    </source>
</evidence>
<evidence type="ECO:0000313" key="4">
    <source>
        <dbReference type="EMBL" id="KHJ32670.1"/>
    </source>
</evidence>
<dbReference type="GO" id="GO:0005770">
    <property type="term" value="C:late endosome"/>
    <property type="evidence" value="ECO:0007669"/>
    <property type="project" value="TreeGrafter"/>
</dbReference>
<evidence type="ECO:0000259" key="3">
    <source>
        <dbReference type="Pfam" id="PF25066"/>
    </source>
</evidence>
<dbReference type="GO" id="GO:0030897">
    <property type="term" value="C:HOPS complex"/>
    <property type="evidence" value="ECO:0007669"/>
    <property type="project" value="TreeGrafter"/>
</dbReference>
<dbReference type="InterPro" id="IPR019775">
    <property type="entry name" value="WD40_repeat_CS"/>
</dbReference>
<dbReference type="CDD" id="cd16448">
    <property type="entry name" value="RING-H2"/>
    <property type="match status" value="1"/>
</dbReference>
<feature type="compositionally biased region" description="Acidic residues" evidence="1">
    <location>
        <begin position="1539"/>
        <end position="1549"/>
    </location>
</feature>
<accession>A0A0B1P5R4</accession>
<dbReference type="SUPFAM" id="SSF50978">
    <property type="entry name" value="WD40 repeat-like"/>
    <property type="match status" value="1"/>
</dbReference>